<dbReference type="Proteomes" id="UP000256388">
    <property type="component" value="Unassembled WGS sequence"/>
</dbReference>
<evidence type="ECO:0000259" key="5">
    <source>
        <dbReference type="Pfam" id="PF04542"/>
    </source>
</evidence>
<dbReference type="EMBL" id="QUMS01000001">
    <property type="protein sequence ID" value="REG10570.1"/>
    <property type="molecule type" value="Genomic_DNA"/>
</dbReference>
<dbReference type="RefSeq" id="WP_158675076.1">
    <property type="nucleotide sequence ID" value="NZ_AP018437.1"/>
</dbReference>
<dbReference type="InterPro" id="IPR013249">
    <property type="entry name" value="RNA_pol_sigma70_r4_t2"/>
</dbReference>
<organism evidence="7 8">
    <name type="scientific">Pelolinea submarina</name>
    <dbReference type="NCBI Taxonomy" id="913107"/>
    <lineage>
        <taxon>Bacteria</taxon>
        <taxon>Bacillati</taxon>
        <taxon>Chloroflexota</taxon>
        <taxon>Anaerolineae</taxon>
        <taxon>Anaerolineales</taxon>
        <taxon>Anaerolineaceae</taxon>
        <taxon>Pelolinea</taxon>
    </lineage>
</organism>
<name>A0A347ZU66_9CHLR</name>
<dbReference type="Gene3D" id="1.10.1740.10">
    <property type="match status" value="1"/>
</dbReference>
<dbReference type="InterPro" id="IPR013325">
    <property type="entry name" value="RNA_pol_sigma_r2"/>
</dbReference>
<dbReference type="Pfam" id="PF08281">
    <property type="entry name" value="Sigma70_r4_2"/>
    <property type="match status" value="1"/>
</dbReference>
<accession>A0A347ZU66</accession>
<dbReference type="Gene3D" id="1.10.10.10">
    <property type="entry name" value="Winged helix-like DNA-binding domain superfamily/Winged helix DNA-binding domain"/>
    <property type="match status" value="1"/>
</dbReference>
<evidence type="ECO:0000256" key="4">
    <source>
        <dbReference type="ARBA" id="ARBA00023163"/>
    </source>
</evidence>
<evidence type="ECO:0000313" key="7">
    <source>
        <dbReference type="EMBL" id="REG10570.1"/>
    </source>
</evidence>
<evidence type="ECO:0000256" key="2">
    <source>
        <dbReference type="ARBA" id="ARBA00023015"/>
    </source>
</evidence>
<dbReference type="InterPro" id="IPR014284">
    <property type="entry name" value="RNA_pol_sigma-70_dom"/>
</dbReference>
<sequence length="182" mass="20950">MQNEALLIRNARKGDEFAFASLYQSYHQRIYRYILSRVTDRANAEELTSQTFLAVLEGLPNYRHNGKFAAWVFSIARNKIMDHFRSTKWVNQSMDEQSMVVMVDPQLPNQIEAKERAEALAGLICQLAPERQELLRLRFVAGLTYKEIGALSGRGAGAIKKSVYRLLEELRQSLEKDHESEE</sequence>
<dbReference type="InterPro" id="IPR013324">
    <property type="entry name" value="RNA_pol_sigma_r3/r4-like"/>
</dbReference>
<dbReference type="GO" id="GO:0003677">
    <property type="term" value="F:DNA binding"/>
    <property type="evidence" value="ECO:0007669"/>
    <property type="project" value="InterPro"/>
</dbReference>
<comment type="caution">
    <text evidence="7">The sequence shown here is derived from an EMBL/GenBank/DDBJ whole genome shotgun (WGS) entry which is preliminary data.</text>
</comment>
<dbReference type="GO" id="GO:0016987">
    <property type="term" value="F:sigma factor activity"/>
    <property type="evidence" value="ECO:0007669"/>
    <property type="project" value="UniProtKB-KW"/>
</dbReference>
<keyword evidence="3" id="KW-0731">Sigma factor</keyword>
<dbReference type="OrthoDB" id="157311at2"/>
<proteinExistence type="inferred from homology"/>
<dbReference type="Pfam" id="PF04542">
    <property type="entry name" value="Sigma70_r2"/>
    <property type="match status" value="1"/>
</dbReference>
<dbReference type="InterPro" id="IPR036388">
    <property type="entry name" value="WH-like_DNA-bd_sf"/>
</dbReference>
<dbReference type="PANTHER" id="PTHR43133:SF57">
    <property type="entry name" value="RNA POLYMERASE SIGMA-70 FACTOR"/>
    <property type="match status" value="1"/>
</dbReference>
<comment type="similarity">
    <text evidence="1">Belongs to the sigma-70 factor family. ECF subfamily.</text>
</comment>
<dbReference type="SUPFAM" id="SSF88659">
    <property type="entry name" value="Sigma3 and sigma4 domains of RNA polymerase sigma factors"/>
    <property type="match status" value="1"/>
</dbReference>
<dbReference type="InterPro" id="IPR007627">
    <property type="entry name" value="RNA_pol_sigma70_r2"/>
</dbReference>
<evidence type="ECO:0000256" key="3">
    <source>
        <dbReference type="ARBA" id="ARBA00023082"/>
    </source>
</evidence>
<keyword evidence="2" id="KW-0805">Transcription regulation</keyword>
<dbReference type="InterPro" id="IPR039425">
    <property type="entry name" value="RNA_pol_sigma-70-like"/>
</dbReference>
<evidence type="ECO:0000259" key="6">
    <source>
        <dbReference type="Pfam" id="PF08281"/>
    </source>
</evidence>
<evidence type="ECO:0000256" key="1">
    <source>
        <dbReference type="ARBA" id="ARBA00010641"/>
    </source>
</evidence>
<dbReference type="GO" id="GO:0006352">
    <property type="term" value="P:DNA-templated transcription initiation"/>
    <property type="evidence" value="ECO:0007669"/>
    <property type="project" value="InterPro"/>
</dbReference>
<protein>
    <submittedName>
        <fullName evidence="7">RNA polymerase sigma-70 factor (ECF subfamily)</fullName>
    </submittedName>
</protein>
<keyword evidence="8" id="KW-1185">Reference proteome</keyword>
<reference evidence="7 8" key="1">
    <citation type="submission" date="2018-08" db="EMBL/GenBank/DDBJ databases">
        <title>Genomic Encyclopedia of Type Strains, Phase IV (KMG-IV): sequencing the most valuable type-strain genomes for metagenomic binning, comparative biology and taxonomic classification.</title>
        <authorList>
            <person name="Goeker M."/>
        </authorList>
    </citation>
    <scope>NUCLEOTIDE SEQUENCE [LARGE SCALE GENOMIC DNA]</scope>
    <source>
        <strain evidence="7 8">DSM 23923</strain>
    </source>
</reference>
<keyword evidence="4" id="KW-0804">Transcription</keyword>
<dbReference type="NCBIfam" id="TIGR02937">
    <property type="entry name" value="sigma70-ECF"/>
    <property type="match status" value="1"/>
</dbReference>
<dbReference type="SUPFAM" id="SSF88946">
    <property type="entry name" value="Sigma2 domain of RNA polymerase sigma factors"/>
    <property type="match status" value="1"/>
</dbReference>
<evidence type="ECO:0000313" key="8">
    <source>
        <dbReference type="Proteomes" id="UP000256388"/>
    </source>
</evidence>
<feature type="domain" description="RNA polymerase sigma factor 70 region 4 type 2" evidence="6">
    <location>
        <begin position="118"/>
        <end position="169"/>
    </location>
</feature>
<dbReference type="PANTHER" id="PTHR43133">
    <property type="entry name" value="RNA POLYMERASE ECF-TYPE SIGMA FACTO"/>
    <property type="match status" value="1"/>
</dbReference>
<gene>
    <name evidence="7" type="ORF">DFR64_0429</name>
</gene>
<dbReference type="AlphaFoldDB" id="A0A347ZU66"/>
<feature type="domain" description="RNA polymerase sigma-70 region 2" evidence="5">
    <location>
        <begin position="22"/>
        <end position="89"/>
    </location>
</feature>